<dbReference type="GO" id="GO:0030170">
    <property type="term" value="F:pyridoxal phosphate binding"/>
    <property type="evidence" value="ECO:0007669"/>
    <property type="project" value="InterPro"/>
</dbReference>
<dbReference type="Pfam" id="PF00155">
    <property type="entry name" value="Aminotran_1_2"/>
    <property type="match status" value="1"/>
</dbReference>
<protein>
    <recommendedName>
        <fullName evidence="3">Aminotransferase class I/classII large domain-containing protein</fullName>
    </recommendedName>
</protein>
<dbReference type="EMBL" id="CM007378">
    <property type="protein sequence ID" value="OIV93505.1"/>
    <property type="molecule type" value="Genomic_DNA"/>
</dbReference>
<evidence type="ECO:0000259" key="3">
    <source>
        <dbReference type="Pfam" id="PF00155"/>
    </source>
</evidence>
<dbReference type="InterPro" id="IPR015421">
    <property type="entry name" value="PyrdxlP-dep_Trfase_major"/>
</dbReference>
<comment type="subunit">
    <text evidence="1">Homodimer.</text>
</comment>
<dbReference type="InterPro" id="IPR050478">
    <property type="entry name" value="Ethylene_sulfur-biosynth"/>
</dbReference>
<dbReference type="PRINTS" id="PR00753">
    <property type="entry name" value="ACCSYNTHASE"/>
</dbReference>
<keyword evidence="2" id="KW-0663">Pyridoxal phosphate</keyword>
<feature type="domain" description="Aminotransferase class I/classII large" evidence="3">
    <location>
        <begin position="2"/>
        <end position="83"/>
    </location>
</feature>
<evidence type="ECO:0000256" key="2">
    <source>
        <dbReference type="ARBA" id="ARBA00022898"/>
    </source>
</evidence>
<dbReference type="GO" id="GO:0006520">
    <property type="term" value="P:amino acid metabolic process"/>
    <property type="evidence" value="ECO:0007669"/>
    <property type="project" value="TreeGrafter"/>
</dbReference>
<dbReference type="SUPFAM" id="SSF53383">
    <property type="entry name" value="PLP-dependent transferases"/>
    <property type="match status" value="1"/>
</dbReference>
<dbReference type="PANTHER" id="PTHR43795">
    <property type="entry name" value="BIFUNCTIONAL ASPARTATE AMINOTRANSFERASE AND GLUTAMATE/ASPARTATE-PREPHENATE AMINOTRANSFERASE-RELATED"/>
    <property type="match status" value="1"/>
</dbReference>
<dbReference type="AlphaFoldDB" id="A0A1J7GGJ7"/>
<dbReference type="STRING" id="3871.A0A1J7GGJ7"/>
<gene>
    <name evidence="4" type="ORF">TanjilG_21758</name>
</gene>
<proteinExistence type="predicted"/>
<reference evidence="4 5" key="1">
    <citation type="journal article" date="2017" name="Plant Biotechnol. J.">
        <title>A comprehensive draft genome sequence for lupin (Lupinus angustifolius), an emerging health food: insights into plant-microbe interactions and legume evolution.</title>
        <authorList>
            <person name="Hane J.K."/>
            <person name="Ming Y."/>
            <person name="Kamphuis L.G."/>
            <person name="Nelson M.N."/>
            <person name="Garg G."/>
            <person name="Atkins C.A."/>
            <person name="Bayer P.E."/>
            <person name="Bravo A."/>
            <person name="Bringans S."/>
            <person name="Cannon S."/>
            <person name="Edwards D."/>
            <person name="Foley R."/>
            <person name="Gao L.L."/>
            <person name="Harrison M.J."/>
            <person name="Huang W."/>
            <person name="Hurgobin B."/>
            <person name="Li S."/>
            <person name="Liu C.W."/>
            <person name="McGrath A."/>
            <person name="Morahan G."/>
            <person name="Murray J."/>
            <person name="Weller J."/>
            <person name="Jian J."/>
            <person name="Singh K.B."/>
        </authorList>
    </citation>
    <scope>NUCLEOTIDE SEQUENCE [LARGE SCALE GENOMIC DNA]</scope>
    <source>
        <strain evidence="5">cv. Tanjil</strain>
        <tissue evidence="4">Whole plant</tissue>
    </source>
</reference>
<name>A0A1J7GGJ7_LUPAN</name>
<organism evidence="4 5">
    <name type="scientific">Lupinus angustifolius</name>
    <name type="common">Narrow-leaved blue lupine</name>
    <dbReference type="NCBI Taxonomy" id="3871"/>
    <lineage>
        <taxon>Eukaryota</taxon>
        <taxon>Viridiplantae</taxon>
        <taxon>Streptophyta</taxon>
        <taxon>Embryophyta</taxon>
        <taxon>Tracheophyta</taxon>
        <taxon>Spermatophyta</taxon>
        <taxon>Magnoliopsida</taxon>
        <taxon>eudicotyledons</taxon>
        <taxon>Gunneridae</taxon>
        <taxon>Pentapetalae</taxon>
        <taxon>rosids</taxon>
        <taxon>fabids</taxon>
        <taxon>Fabales</taxon>
        <taxon>Fabaceae</taxon>
        <taxon>Papilionoideae</taxon>
        <taxon>50 kb inversion clade</taxon>
        <taxon>genistoids sensu lato</taxon>
        <taxon>core genistoids</taxon>
        <taxon>Genisteae</taxon>
        <taxon>Lupinus</taxon>
    </lineage>
</organism>
<sequence length="84" mass="9526">MNIKVKGVLITVDLNPLGARIQHKVHEEILHFVTLKNIHHVSNETYSGSVSSSLEFISIAKMLEARNYNNAERVHIVYSLSKEL</sequence>
<accession>A0A1J7GGJ7</accession>
<evidence type="ECO:0000313" key="4">
    <source>
        <dbReference type="EMBL" id="OIV93505.1"/>
    </source>
</evidence>
<evidence type="ECO:0000313" key="5">
    <source>
        <dbReference type="Proteomes" id="UP000188354"/>
    </source>
</evidence>
<dbReference type="Gene3D" id="3.40.640.10">
    <property type="entry name" value="Type I PLP-dependent aspartate aminotransferase-like (Major domain)"/>
    <property type="match status" value="1"/>
</dbReference>
<dbReference type="InterPro" id="IPR004839">
    <property type="entry name" value="Aminotransferase_I/II_large"/>
</dbReference>
<keyword evidence="5" id="KW-1185">Reference proteome</keyword>
<dbReference type="GO" id="GO:0008483">
    <property type="term" value="F:transaminase activity"/>
    <property type="evidence" value="ECO:0007669"/>
    <property type="project" value="TreeGrafter"/>
</dbReference>
<dbReference type="Gramene" id="OIV93505">
    <property type="protein sequence ID" value="OIV93505"/>
    <property type="gene ID" value="TanjilG_21758"/>
</dbReference>
<dbReference type="InterPro" id="IPR015424">
    <property type="entry name" value="PyrdxlP-dep_Trfase"/>
</dbReference>
<evidence type="ECO:0000256" key="1">
    <source>
        <dbReference type="ARBA" id="ARBA00011738"/>
    </source>
</evidence>
<dbReference type="PANTHER" id="PTHR43795:SF39">
    <property type="entry name" value="AMINOTRANSFERASE CLASS I_CLASSII DOMAIN-CONTAINING PROTEIN"/>
    <property type="match status" value="1"/>
</dbReference>
<dbReference type="Proteomes" id="UP000188354">
    <property type="component" value="Chromosome LG18"/>
</dbReference>